<accession>A0A0P9GG80</accession>
<evidence type="ECO:0000256" key="5">
    <source>
        <dbReference type="SAM" id="MobiDB-lite"/>
    </source>
</evidence>
<evidence type="ECO:0000256" key="2">
    <source>
        <dbReference type="ARBA" id="ARBA00022723"/>
    </source>
</evidence>
<reference evidence="6 7" key="1">
    <citation type="journal article" date="2015" name="Front. Microbiol.">
        <title>Genome sequence of the plant growth promoting endophytic yeast Rhodotorula graminis WP1.</title>
        <authorList>
            <person name="Firrincieli A."/>
            <person name="Otillar R."/>
            <person name="Salamov A."/>
            <person name="Schmutz J."/>
            <person name="Khan Z."/>
            <person name="Redman R.S."/>
            <person name="Fleck N.D."/>
            <person name="Lindquist E."/>
            <person name="Grigoriev I.V."/>
            <person name="Doty S.L."/>
        </authorList>
    </citation>
    <scope>NUCLEOTIDE SEQUENCE [LARGE SCALE GENOMIC DNA]</scope>
    <source>
        <strain evidence="6 7">WP1</strain>
    </source>
</reference>
<evidence type="ECO:0000313" key="7">
    <source>
        <dbReference type="Proteomes" id="UP000053890"/>
    </source>
</evidence>
<dbReference type="Pfam" id="PF04032">
    <property type="entry name" value="Rpr2"/>
    <property type="match status" value="1"/>
</dbReference>
<dbReference type="GeneID" id="28978797"/>
<evidence type="ECO:0000256" key="3">
    <source>
        <dbReference type="ARBA" id="ARBA00022833"/>
    </source>
</evidence>
<evidence type="ECO:0008006" key="8">
    <source>
        <dbReference type="Google" id="ProtNLM"/>
    </source>
</evidence>
<dbReference type="GO" id="GO:0046872">
    <property type="term" value="F:metal ion binding"/>
    <property type="evidence" value="ECO:0007669"/>
    <property type="project" value="UniProtKB-KW"/>
</dbReference>
<dbReference type="InterPro" id="IPR007175">
    <property type="entry name" value="Rpr2/Snm1/Rpp21"/>
</dbReference>
<dbReference type="RefSeq" id="XP_018267889.1">
    <property type="nucleotide sequence ID" value="XM_018418350.1"/>
</dbReference>
<feature type="region of interest" description="Disordered" evidence="5">
    <location>
        <begin position="39"/>
        <end position="116"/>
    </location>
</feature>
<protein>
    <recommendedName>
        <fullName evidence="8">Rpr2-domain-containing protein</fullName>
    </recommendedName>
</protein>
<keyword evidence="2" id="KW-0479">Metal-binding</keyword>
<dbReference type="EMBL" id="KQ474091">
    <property type="protein sequence ID" value="KPV71840.1"/>
    <property type="molecule type" value="Genomic_DNA"/>
</dbReference>
<feature type="compositionally biased region" description="Low complexity" evidence="5">
    <location>
        <begin position="161"/>
        <end position="206"/>
    </location>
</feature>
<keyword evidence="1" id="KW-0819">tRNA processing</keyword>
<feature type="compositionally biased region" description="Low complexity" evidence="5">
    <location>
        <begin position="55"/>
        <end position="65"/>
    </location>
</feature>
<feature type="region of interest" description="Disordered" evidence="5">
    <location>
        <begin position="1"/>
        <end position="23"/>
    </location>
</feature>
<dbReference type="PANTHER" id="PTHR14742">
    <property type="entry name" value="RIBONUCLEASE P SUBUNIT P21"/>
    <property type="match status" value="1"/>
</dbReference>
<evidence type="ECO:0000313" key="6">
    <source>
        <dbReference type="EMBL" id="KPV71840.1"/>
    </source>
</evidence>
<dbReference type="OMA" id="ERPHKRI"/>
<dbReference type="STRING" id="578459.A0A0P9GG80"/>
<dbReference type="PANTHER" id="PTHR14742:SF0">
    <property type="entry name" value="RIBONUCLEASE P PROTEIN SUBUNIT P21"/>
    <property type="match status" value="1"/>
</dbReference>
<feature type="compositionally biased region" description="Low complexity" evidence="5">
    <location>
        <begin position="84"/>
        <end position="102"/>
    </location>
</feature>
<dbReference type="Proteomes" id="UP000053890">
    <property type="component" value="Unassembled WGS sequence"/>
</dbReference>
<feature type="region of interest" description="Disordered" evidence="5">
    <location>
        <begin position="160"/>
        <end position="238"/>
    </location>
</feature>
<proteinExistence type="inferred from homology"/>
<gene>
    <name evidence="6" type="ORF">RHOBADRAFT_56446</name>
</gene>
<keyword evidence="7" id="KW-1185">Reference proteome</keyword>
<name>A0A0P9GG80_RHOGW</name>
<dbReference type="GO" id="GO:0008033">
    <property type="term" value="P:tRNA processing"/>
    <property type="evidence" value="ECO:0007669"/>
    <property type="project" value="UniProtKB-KW"/>
</dbReference>
<feature type="compositionally biased region" description="Low complexity" evidence="5">
    <location>
        <begin position="8"/>
        <end position="19"/>
    </location>
</feature>
<dbReference type="GO" id="GO:0005655">
    <property type="term" value="C:nucleolar ribonuclease P complex"/>
    <property type="evidence" value="ECO:0007669"/>
    <property type="project" value="TreeGrafter"/>
</dbReference>
<keyword evidence="3" id="KW-0862">Zinc</keyword>
<sequence>MAKKGRNPAAEPTVATPVPSRDSLQRLSFLYQASSALADACHQQHSNKRRRLDTAPPAVHAPVHSPSRKLAAPPQSHRPRAVRSPRPSAATRTAAQASSPAPVLAGPRHPPRAGSDTLGLVARHLARQMSEVAKKATVRMDPAIKRTVCEGCSAVLVPGVSASPPVHTPTSSPTDASRAAPSAASLPHLTSPTLLDSSPTPLPSLLSHEHLGRGARRSASGEKRGKRGCPSFSSARGM</sequence>
<dbReference type="OrthoDB" id="128536at2759"/>
<evidence type="ECO:0000256" key="1">
    <source>
        <dbReference type="ARBA" id="ARBA00022694"/>
    </source>
</evidence>
<dbReference type="AlphaFoldDB" id="A0A0P9GG80"/>
<organism evidence="6 7">
    <name type="scientific">Rhodotorula graminis (strain WP1)</name>
    <dbReference type="NCBI Taxonomy" id="578459"/>
    <lineage>
        <taxon>Eukaryota</taxon>
        <taxon>Fungi</taxon>
        <taxon>Dikarya</taxon>
        <taxon>Basidiomycota</taxon>
        <taxon>Pucciniomycotina</taxon>
        <taxon>Microbotryomycetes</taxon>
        <taxon>Sporidiobolales</taxon>
        <taxon>Sporidiobolaceae</taxon>
        <taxon>Rhodotorula</taxon>
    </lineage>
</organism>
<comment type="similarity">
    <text evidence="4">Belongs to the eukaryotic/archaeal RNase P protein component 4 family.</text>
</comment>
<evidence type="ECO:0000256" key="4">
    <source>
        <dbReference type="ARBA" id="ARBA00038402"/>
    </source>
</evidence>